<dbReference type="Proteomes" id="UP000557307">
    <property type="component" value="Unassembled WGS sequence"/>
</dbReference>
<accession>A0A840TLT2</accession>
<dbReference type="Pfam" id="PF00144">
    <property type="entry name" value="Beta-lactamase"/>
    <property type="match status" value="1"/>
</dbReference>
<name>A0A840TLT2_9BACT</name>
<protein>
    <submittedName>
        <fullName evidence="2">CubicO group peptidase (Beta-lactamase class C family)</fullName>
    </submittedName>
</protein>
<dbReference type="AlphaFoldDB" id="A0A840TLT2"/>
<dbReference type="RefSeq" id="WP_184174470.1">
    <property type="nucleotide sequence ID" value="NZ_JACHGF010000003.1"/>
</dbReference>
<gene>
    <name evidence="2" type="ORF">HNQ92_002684</name>
</gene>
<dbReference type="InterPro" id="IPR006311">
    <property type="entry name" value="TAT_signal"/>
</dbReference>
<proteinExistence type="predicted"/>
<evidence type="ECO:0000313" key="2">
    <source>
        <dbReference type="EMBL" id="MBB5284541.1"/>
    </source>
</evidence>
<dbReference type="InterPro" id="IPR001466">
    <property type="entry name" value="Beta-lactam-related"/>
</dbReference>
<evidence type="ECO:0000313" key="3">
    <source>
        <dbReference type="Proteomes" id="UP000557307"/>
    </source>
</evidence>
<keyword evidence="3" id="KW-1185">Reference proteome</keyword>
<reference evidence="2 3" key="1">
    <citation type="submission" date="2020-08" db="EMBL/GenBank/DDBJ databases">
        <title>Genomic Encyclopedia of Type Strains, Phase IV (KMG-IV): sequencing the most valuable type-strain genomes for metagenomic binning, comparative biology and taxonomic classification.</title>
        <authorList>
            <person name="Goeker M."/>
        </authorList>
    </citation>
    <scope>NUCLEOTIDE SEQUENCE [LARGE SCALE GENOMIC DNA]</scope>
    <source>
        <strain evidence="2 3">DSM 105074</strain>
    </source>
</reference>
<dbReference type="PROSITE" id="PS51318">
    <property type="entry name" value="TAT"/>
    <property type="match status" value="1"/>
</dbReference>
<dbReference type="InterPro" id="IPR012338">
    <property type="entry name" value="Beta-lactam/transpept-like"/>
</dbReference>
<dbReference type="Gene3D" id="3.40.710.10">
    <property type="entry name" value="DD-peptidase/beta-lactamase superfamily"/>
    <property type="match status" value="1"/>
</dbReference>
<dbReference type="SUPFAM" id="SSF56601">
    <property type="entry name" value="beta-lactamase/transpeptidase-like"/>
    <property type="match status" value="1"/>
</dbReference>
<sequence length="531" mass="58545">MLSSRRTFIKQLGASTAGAGLFLGFPKYLLAQPPGQTLARSTSPEAQGVSSAGIAAFLEAVAQSKHEFHSLMIVRHGQVVAEGWWAPYRPELRHTMYSMSKSFTSTAIGLAVHEGRLTVEDKVISFFPDKLPSEVSEHLAALRVRDLLSMAVGHEKDSTPDIRLEDDWVRKFLSLPIKYPPGSTFLYNSGATYMLSAIVQKLTGQRVLEYLRPRLFEPLGIEGMDWERDPQGVDTGGWGLRVRTEDLAKFGQLYLQKGTWNGKQLLPKAWVEEATSFKIQQPVPADNPGAKDRSDWLQGYCYQFWRCRHNAYRGDGAFGQYTIVLPEQDAVIAITSETSSMQGQLDLIYEHLLPAMQAQPLAANAPAASTLKKKLGTLNLPPLPASKVPALAAKVSGRTFRLEPNAMKAQSVSFQFGKDAGTFTLKDEQGTYPISCGLGQWKQGITSMPGTPPNLVVTKVKNIPSAPVAASATWHDESTLVMRWQYIESPHHDTVTCRFEGDTVRVQFTNSIVAMNPQAKDARPELVGRLG</sequence>
<dbReference type="InterPro" id="IPR050789">
    <property type="entry name" value="Diverse_Enzym_Activities"/>
</dbReference>
<comment type="caution">
    <text evidence="2">The sequence shown here is derived from an EMBL/GenBank/DDBJ whole genome shotgun (WGS) entry which is preliminary data.</text>
</comment>
<dbReference type="EMBL" id="JACHGF010000003">
    <property type="protein sequence ID" value="MBB5284541.1"/>
    <property type="molecule type" value="Genomic_DNA"/>
</dbReference>
<feature type="domain" description="Beta-lactamase-related" evidence="1">
    <location>
        <begin position="70"/>
        <end position="340"/>
    </location>
</feature>
<organism evidence="2 3">
    <name type="scientific">Rhabdobacter roseus</name>
    <dbReference type="NCBI Taxonomy" id="1655419"/>
    <lineage>
        <taxon>Bacteria</taxon>
        <taxon>Pseudomonadati</taxon>
        <taxon>Bacteroidota</taxon>
        <taxon>Cytophagia</taxon>
        <taxon>Cytophagales</taxon>
        <taxon>Cytophagaceae</taxon>
        <taxon>Rhabdobacter</taxon>
    </lineage>
</organism>
<evidence type="ECO:0000259" key="1">
    <source>
        <dbReference type="Pfam" id="PF00144"/>
    </source>
</evidence>
<dbReference type="PANTHER" id="PTHR43283">
    <property type="entry name" value="BETA-LACTAMASE-RELATED"/>
    <property type="match status" value="1"/>
</dbReference>
<dbReference type="PANTHER" id="PTHR43283:SF7">
    <property type="entry name" value="BETA-LACTAMASE-RELATED DOMAIN-CONTAINING PROTEIN"/>
    <property type="match status" value="1"/>
</dbReference>